<dbReference type="Pfam" id="PF22976">
    <property type="entry name" value="RRM_10"/>
    <property type="match status" value="1"/>
</dbReference>
<dbReference type="Gene3D" id="3.30.70.330">
    <property type="match status" value="3"/>
</dbReference>
<keyword evidence="2" id="KW-0677">Repeat</keyword>
<dbReference type="InterPro" id="IPR021790">
    <property type="entry name" value="PTBP1-like_RRM2"/>
</dbReference>
<proteinExistence type="predicted"/>
<dbReference type="CDD" id="cd12424">
    <property type="entry name" value="RRM3_hnRNPL_like"/>
    <property type="match status" value="1"/>
</dbReference>
<dbReference type="InterPro" id="IPR012677">
    <property type="entry name" value="Nucleotide-bd_a/b_plait_sf"/>
</dbReference>
<dbReference type="EMBL" id="CAXKWB010018777">
    <property type="protein sequence ID" value="CAL4121206.1"/>
    <property type="molecule type" value="Genomic_DNA"/>
</dbReference>
<feature type="region of interest" description="Disordered" evidence="4">
    <location>
        <begin position="131"/>
        <end position="158"/>
    </location>
</feature>
<dbReference type="Proteomes" id="UP001497623">
    <property type="component" value="Unassembled WGS sequence"/>
</dbReference>
<evidence type="ECO:0000256" key="3">
    <source>
        <dbReference type="ARBA" id="ARBA00022884"/>
    </source>
</evidence>
<sequence length="443" mass="49182">MSYDSEGSYNKRMRTDGNYSTNIERFGDNPRRKEPEKPNHILLLTVVNPTYPINVEVIQSVCKLYGEVIRIVIFRKRGVQAMVEFNNIETAARAKEGLHGADIYSGCCTLRVEFGKADKLNVFKNGPDSWDFTMPEDRNGDRSRPALLGEAPSMSGRMGGRMDQMGEMGMSPMAGGRSSTDYYGDSFGMRDGRGMGGDRMRDMRGGGSGMGSGFMSSGMSATSQDSYNGAPVMMVYELNKDLMNCDRLFNLLCLYGNVIKIKFLKTKEGCAMVEMGDGLAVERAIANLNNQTFFDSKMTLALSKQTYLAEVQSPYELPDGTPSFKNTLGNKNNRFLNPDSAARNRILPPSKILHFFNTPPNVSQEGIRQVFVDKDLCAPKTVHLLPSKTDKSSRGLLEFNNVVEAMEALVACNHTPIENEEANSRFPFIMKLSFSSSRTIPMD</sequence>
<organism evidence="6 7">
    <name type="scientific">Meganyctiphanes norvegica</name>
    <name type="common">Northern krill</name>
    <name type="synonym">Thysanopoda norvegica</name>
    <dbReference type="NCBI Taxonomy" id="48144"/>
    <lineage>
        <taxon>Eukaryota</taxon>
        <taxon>Metazoa</taxon>
        <taxon>Ecdysozoa</taxon>
        <taxon>Arthropoda</taxon>
        <taxon>Crustacea</taxon>
        <taxon>Multicrustacea</taxon>
        <taxon>Malacostraca</taxon>
        <taxon>Eumalacostraca</taxon>
        <taxon>Eucarida</taxon>
        <taxon>Euphausiacea</taxon>
        <taxon>Euphausiidae</taxon>
        <taxon>Meganyctiphanes</taxon>
    </lineage>
</organism>
<evidence type="ECO:0000256" key="1">
    <source>
        <dbReference type="ARBA" id="ARBA00022553"/>
    </source>
</evidence>
<dbReference type="GO" id="GO:0003723">
    <property type="term" value="F:RNA binding"/>
    <property type="evidence" value="ECO:0007669"/>
    <property type="project" value="UniProtKB-KW"/>
</dbReference>
<keyword evidence="1" id="KW-0597">Phosphoprotein</keyword>
<dbReference type="AlphaFoldDB" id="A0AAV2RA19"/>
<dbReference type="InterPro" id="IPR006536">
    <property type="entry name" value="HnRNP-L/PTB"/>
</dbReference>
<evidence type="ECO:0000256" key="4">
    <source>
        <dbReference type="SAM" id="MobiDB-lite"/>
    </source>
</evidence>
<evidence type="ECO:0000313" key="7">
    <source>
        <dbReference type="Proteomes" id="UP001497623"/>
    </source>
</evidence>
<dbReference type="CDD" id="cd12694">
    <property type="entry name" value="RRM2_hnRNPL_like"/>
    <property type="match status" value="1"/>
</dbReference>
<dbReference type="CDD" id="cd12427">
    <property type="entry name" value="RRM4_hnRNPL_like"/>
    <property type="match status" value="1"/>
</dbReference>
<evidence type="ECO:0000256" key="2">
    <source>
        <dbReference type="ARBA" id="ARBA00022737"/>
    </source>
</evidence>
<protein>
    <recommendedName>
        <fullName evidence="5">RRM domain-containing protein</fullName>
    </recommendedName>
</protein>
<feature type="domain" description="RRM" evidence="5">
    <location>
        <begin position="232"/>
        <end position="301"/>
    </location>
</feature>
<dbReference type="Pfam" id="PF11835">
    <property type="entry name" value="RRM_8"/>
    <property type="match status" value="1"/>
</dbReference>
<gene>
    <name evidence="6" type="ORF">MNOR_LOCUS22377</name>
</gene>
<feature type="compositionally biased region" description="Basic and acidic residues" evidence="4">
    <location>
        <begin position="135"/>
        <end position="144"/>
    </location>
</feature>
<evidence type="ECO:0000313" key="6">
    <source>
        <dbReference type="EMBL" id="CAL4121206.1"/>
    </source>
</evidence>
<dbReference type="InterPro" id="IPR055204">
    <property type="entry name" value="HNRNPL_RRM"/>
</dbReference>
<feature type="compositionally biased region" description="Basic and acidic residues" evidence="4">
    <location>
        <begin position="25"/>
        <end position="34"/>
    </location>
</feature>
<dbReference type="InterPro" id="IPR035979">
    <property type="entry name" value="RBD_domain_sf"/>
</dbReference>
<dbReference type="SUPFAM" id="SSF54928">
    <property type="entry name" value="RNA-binding domain, RBD"/>
    <property type="match status" value="3"/>
</dbReference>
<feature type="domain" description="RRM" evidence="5">
    <location>
        <begin position="41"/>
        <end position="113"/>
    </location>
</feature>
<keyword evidence="3" id="KW-0694">RNA-binding</keyword>
<dbReference type="SMART" id="SM00360">
    <property type="entry name" value="RRM"/>
    <property type="match status" value="3"/>
</dbReference>
<feature type="region of interest" description="Disordered" evidence="4">
    <location>
        <begin position="1"/>
        <end position="34"/>
    </location>
</feature>
<comment type="caution">
    <text evidence="6">The sequence shown here is derived from an EMBL/GenBank/DDBJ whole genome shotgun (WGS) entry which is preliminary data.</text>
</comment>
<dbReference type="FunFam" id="3.30.70.330:FF:000072">
    <property type="entry name" value="heterogeneous nuclear ribonucleoprotein L isoform X1"/>
    <property type="match status" value="1"/>
</dbReference>
<keyword evidence="7" id="KW-1185">Reference proteome</keyword>
<dbReference type="InterPro" id="IPR000504">
    <property type="entry name" value="RRM_dom"/>
</dbReference>
<accession>A0AAV2RA19</accession>
<dbReference type="GO" id="GO:0006397">
    <property type="term" value="P:mRNA processing"/>
    <property type="evidence" value="ECO:0007669"/>
    <property type="project" value="InterPro"/>
</dbReference>
<dbReference type="PANTHER" id="PTHR15592">
    <property type="entry name" value="MATRIN 3/NUCLEAR PROTEIN 220-RELATED"/>
    <property type="match status" value="1"/>
</dbReference>
<dbReference type="NCBIfam" id="TIGR01649">
    <property type="entry name" value="hnRNP-L_PTB"/>
    <property type="match status" value="1"/>
</dbReference>
<feature type="domain" description="RRM" evidence="5">
    <location>
        <begin position="352"/>
        <end position="425"/>
    </location>
</feature>
<dbReference type="Pfam" id="PF13893">
    <property type="entry name" value="RRM_5"/>
    <property type="match status" value="1"/>
</dbReference>
<evidence type="ECO:0000259" key="5">
    <source>
        <dbReference type="SMART" id="SM00360"/>
    </source>
</evidence>
<dbReference type="GO" id="GO:0005634">
    <property type="term" value="C:nucleus"/>
    <property type="evidence" value="ECO:0007669"/>
    <property type="project" value="InterPro"/>
</dbReference>
<reference evidence="6 7" key="1">
    <citation type="submission" date="2024-05" db="EMBL/GenBank/DDBJ databases">
        <authorList>
            <person name="Wallberg A."/>
        </authorList>
    </citation>
    <scope>NUCLEOTIDE SEQUENCE [LARGE SCALE GENOMIC DNA]</scope>
</reference>
<name>A0AAV2RA19_MEGNR</name>